<dbReference type="GeneID" id="119730208"/>
<proteinExistence type="inferred from homology"/>
<evidence type="ECO:0000259" key="5">
    <source>
        <dbReference type="Pfam" id="PF18201"/>
    </source>
</evidence>
<dbReference type="GO" id="GO:1990904">
    <property type="term" value="C:ribonucleoprotein complex"/>
    <property type="evidence" value="ECO:0007669"/>
    <property type="project" value="TreeGrafter"/>
</dbReference>
<dbReference type="GO" id="GO:0006364">
    <property type="term" value="P:rRNA processing"/>
    <property type="evidence" value="ECO:0007669"/>
    <property type="project" value="TreeGrafter"/>
</dbReference>
<dbReference type="CTD" id="55011"/>
<dbReference type="InterPro" id="IPR012981">
    <property type="entry name" value="PIH1_N"/>
</dbReference>
<dbReference type="GO" id="GO:0005737">
    <property type="term" value="C:cytoplasm"/>
    <property type="evidence" value="ECO:0007669"/>
    <property type="project" value="TreeGrafter"/>
</dbReference>
<feature type="domain" description="PIH1 N-terminal" evidence="4">
    <location>
        <begin position="52"/>
        <end position="193"/>
    </location>
</feature>
<comment type="function">
    <text evidence="3">Involved in the assembly of C/D box small nucleolar ribonucleoprotein (snoRNP) particles. Recruits the SWI/SNF complex to the core promoter of rRNA genes and enhances pre-rRNA transcription. Mediates interaction of TELO2 with the R2TP complex which is necessary for the stability of MTOR and SMG1. Positively regulates the assembly and activity of the mTORC1 complex.</text>
</comment>
<dbReference type="AlphaFoldDB" id="A0A914A694"/>
<evidence type="ECO:0000313" key="7">
    <source>
        <dbReference type="Proteomes" id="UP000887568"/>
    </source>
</evidence>
<dbReference type="RefSeq" id="XP_038058926.1">
    <property type="nucleotide sequence ID" value="XM_038202998.1"/>
</dbReference>
<accession>A0A914A694</accession>
<dbReference type="Gene3D" id="2.60.40.790">
    <property type="match status" value="1"/>
</dbReference>
<evidence type="ECO:0000313" key="6">
    <source>
        <dbReference type="EnsemblMetazoa" id="XP_038058926.1"/>
    </source>
</evidence>
<dbReference type="Pfam" id="PF18201">
    <property type="entry name" value="PIH1_CS"/>
    <property type="match status" value="1"/>
</dbReference>
<keyword evidence="7" id="KW-1185">Reference proteome</keyword>
<reference evidence="6" key="1">
    <citation type="submission" date="2022-11" db="UniProtKB">
        <authorList>
            <consortium name="EnsemblMetazoa"/>
        </authorList>
    </citation>
    <scope>IDENTIFICATION</scope>
</reference>
<dbReference type="PANTHER" id="PTHR22997:SF0">
    <property type="entry name" value="PIH1 DOMAIN-CONTAINING PROTEIN 1"/>
    <property type="match status" value="1"/>
</dbReference>
<dbReference type="Proteomes" id="UP000887568">
    <property type="component" value="Unplaced"/>
</dbReference>
<name>A0A914A694_PATMI</name>
<dbReference type="InterPro" id="IPR008978">
    <property type="entry name" value="HSP20-like_chaperone"/>
</dbReference>
<dbReference type="GO" id="GO:0097255">
    <property type="term" value="C:R2TP complex"/>
    <property type="evidence" value="ECO:0007669"/>
    <property type="project" value="TreeGrafter"/>
</dbReference>
<protein>
    <recommendedName>
        <fullName evidence="2">PIH1 domain-containing protein 1</fullName>
    </recommendedName>
</protein>
<organism evidence="6 7">
    <name type="scientific">Patiria miniata</name>
    <name type="common">Bat star</name>
    <name type="synonym">Asterina miniata</name>
    <dbReference type="NCBI Taxonomy" id="46514"/>
    <lineage>
        <taxon>Eukaryota</taxon>
        <taxon>Metazoa</taxon>
        <taxon>Echinodermata</taxon>
        <taxon>Eleutherozoa</taxon>
        <taxon>Asterozoa</taxon>
        <taxon>Asteroidea</taxon>
        <taxon>Valvatacea</taxon>
        <taxon>Valvatida</taxon>
        <taxon>Asterinidae</taxon>
        <taxon>Patiria</taxon>
    </lineage>
</organism>
<evidence type="ECO:0000259" key="4">
    <source>
        <dbReference type="Pfam" id="PF08190"/>
    </source>
</evidence>
<evidence type="ECO:0000256" key="1">
    <source>
        <dbReference type="ARBA" id="ARBA00008511"/>
    </source>
</evidence>
<dbReference type="EnsemblMetazoa" id="XM_038202998.1">
    <property type="protein sequence ID" value="XP_038058926.1"/>
    <property type="gene ID" value="LOC119730208"/>
</dbReference>
<dbReference type="CDD" id="cd00298">
    <property type="entry name" value="ACD_sHsps_p23-like"/>
    <property type="match status" value="1"/>
</dbReference>
<dbReference type="OrthoDB" id="5135119at2759"/>
<comment type="similarity">
    <text evidence="1">Belongs to the PIH1 family.</text>
</comment>
<evidence type="ECO:0000256" key="3">
    <source>
        <dbReference type="ARBA" id="ARBA00046233"/>
    </source>
</evidence>
<dbReference type="InterPro" id="IPR041442">
    <property type="entry name" value="PIH1D1/2/3_CS-like"/>
</dbReference>
<dbReference type="OMA" id="KLKNRKC"/>
<sequence length="321" mass="35804">MAAPMTDSSLLNLQKEFGENEEAMDEEIMYRKLLMQASEMQGLDPNGPAPTYHKVKPVPGFCIKTKNDKKEKVFINVCTSSELPAPLDITEEELVKILDSDEPNYRVPLSIGEGHAEMDKHGKGCSAYDVLINTSFYEKVQKSNLFKGFLISVILEGLESKYQILLERNWVQLKNRKSLGTLAEHNIRAKSKPRILEMESASGDSLGISAQEKPKASLITEVESPQEAGSTAPEPAYTIMREPVEGHPEFLVVEIKLPGVRTTKTLSLDLGEDRVLLHAHPNRYHLDIYLPFDVDTDESGAQFNKDNKVLTLTLPVLPLSV</sequence>
<dbReference type="PANTHER" id="PTHR22997">
    <property type="entry name" value="PIH1 DOMAIN-CONTAINING PROTEIN 1"/>
    <property type="match status" value="1"/>
</dbReference>
<dbReference type="Pfam" id="PF08190">
    <property type="entry name" value="PIH1"/>
    <property type="match status" value="1"/>
</dbReference>
<evidence type="ECO:0000256" key="2">
    <source>
        <dbReference type="ARBA" id="ARBA00040540"/>
    </source>
</evidence>
<dbReference type="SUPFAM" id="SSF49764">
    <property type="entry name" value="HSP20-like chaperones"/>
    <property type="match status" value="1"/>
</dbReference>
<dbReference type="GO" id="GO:0000492">
    <property type="term" value="P:box C/D snoRNP assembly"/>
    <property type="evidence" value="ECO:0007669"/>
    <property type="project" value="TreeGrafter"/>
</dbReference>
<dbReference type="InterPro" id="IPR050734">
    <property type="entry name" value="PIH1/Kintoun_subfamily"/>
</dbReference>
<feature type="domain" description="PIH1D1/2/3 CS-like" evidence="5">
    <location>
        <begin position="246"/>
        <end position="317"/>
    </location>
</feature>